<feature type="domain" description="Helicase C-terminal" evidence="2">
    <location>
        <begin position="425"/>
        <end position="599"/>
    </location>
</feature>
<keyword evidence="4" id="KW-1185">Reference proteome</keyword>
<dbReference type="InterPro" id="IPR001650">
    <property type="entry name" value="Helicase_C-like"/>
</dbReference>
<dbReference type="PANTHER" id="PTHR33418:SF1">
    <property type="entry name" value="HELICASE-ASSOCIATED DOMAIN-CONTAINING PROTEIN"/>
    <property type="match status" value="1"/>
</dbReference>
<dbReference type="SUPFAM" id="SSF52980">
    <property type="entry name" value="Restriction endonuclease-like"/>
    <property type="match status" value="1"/>
</dbReference>
<dbReference type="CDD" id="cd22333">
    <property type="entry name" value="LlaBIII_nuclease-like"/>
    <property type="match status" value="1"/>
</dbReference>
<dbReference type="GO" id="GO:0005524">
    <property type="term" value="F:ATP binding"/>
    <property type="evidence" value="ECO:0007669"/>
    <property type="project" value="InterPro"/>
</dbReference>
<accession>A0A9X2Z807</accession>
<dbReference type="Pfam" id="PF04851">
    <property type="entry name" value="ResIII"/>
    <property type="match status" value="1"/>
</dbReference>
<dbReference type="Pfam" id="PF13156">
    <property type="entry name" value="Mrr_cat_2"/>
    <property type="match status" value="1"/>
</dbReference>
<proteinExistence type="predicted"/>
<dbReference type="SMART" id="SM00487">
    <property type="entry name" value="DEXDc"/>
    <property type="match status" value="1"/>
</dbReference>
<dbReference type="InterPro" id="IPR006935">
    <property type="entry name" value="Helicase/UvrB_N"/>
</dbReference>
<dbReference type="InterPro" id="IPR027417">
    <property type="entry name" value="P-loop_NTPase"/>
</dbReference>
<organism evidence="3 4">
    <name type="scientific">Mycobacterium yunnanensis</name>
    <dbReference type="NCBI Taxonomy" id="368477"/>
    <lineage>
        <taxon>Bacteria</taxon>
        <taxon>Bacillati</taxon>
        <taxon>Actinomycetota</taxon>
        <taxon>Actinomycetes</taxon>
        <taxon>Mycobacteriales</taxon>
        <taxon>Mycobacteriaceae</taxon>
        <taxon>Mycobacterium</taxon>
    </lineage>
</organism>
<dbReference type="Proteomes" id="UP001141629">
    <property type="component" value="Unassembled WGS sequence"/>
</dbReference>
<dbReference type="AlphaFoldDB" id="A0A9X2Z807"/>
<dbReference type="PANTHER" id="PTHR33418">
    <property type="entry name" value="HELICASE-ASSOCIATED"/>
    <property type="match status" value="1"/>
</dbReference>
<dbReference type="GO" id="GO:0003677">
    <property type="term" value="F:DNA binding"/>
    <property type="evidence" value="ECO:0007669"/>
    <property type="project" value="InterPro"/>
</dbReference>
<evidence type="ECO:0000259" key="1">
    <source>
        <dbReference type="PROSITE" id="PS51192"/>
    </source>
</evidence>
<dbReference type="InterPro" id="IPR039442">
    <property type="entry name" value="Mrr-like_dom"/>
</dbReference>
<dbReference type="SUPFAM" id="SSF52540">
    <property type="entry name" value="P-loop containing nucleoside triphosphate hydrolases"/>
    <property type="match status" value="1"/>
</dbReference>
<evidence type="ECO:0000259" key="2">
    <source>
        <dbReference type="PROSITE" id="PS51194"/>
    </source>
</evidence>
<dbReference type="PROSITE" id="PS51192">
    <property type="entry name" value="HELICASE_ATP_BIND_1"/>
    <property type="match status" value="1"/>
</dbReference>
<dbReference type="Pfam" id="PF00271">
    <property type="entry name" value="Helicase_C"/>
    <property type="match status" value="1"/>
</dbReference>
<evidence type="ECO:0000313" key="4">
    <source>
        <dbReference type="Proteomes" id="UP001141629"/>
    </source>
</evidence>
<comment type="caution">
    <text evidence="3">The sequence shown here is derived from an EMBL/GenBank/DDBJ whole genome shotgun (WGS) entry which is preliminary data.</text>
</comment>
<reference evidence="3" key="2">
    <citation type="journal article" date="2022" name="BMC Genomics">
        <title>Comparative genome analysis of mycobacteria focusing on tRNA and non-coding RNA.</title>
        <authorList>
            <person name="Behra P.R.K."/>
            <person name="Pettersson B.M.F."/>
            <person name="Ramesh M."/>
            <person name="Das S."/>
            <person name="Dasgupta S."/>
            <person name="Kirsebom L.A."/>
        </authorList>
    </citation>
    <scope>NUCLEOTIDE SEQUENCE</scope>
    <source>
        <strain evidence="3">DSM 44838</strain>
    </source>
</reference>
<dbReference type="InterPro" id="IPR014001">
    <property type="entry name" value="Helicase_ATP-bd"/>
</dbReference>
<dbReference type="Gene3D" id="3.40.50.300">
    <property type="entry name" value="P-loop containing nucleotide triphosphate hydrolases"/>
    <property type="match status" value="2"/>
</dbReference>
<dbReference type="Gene3D" id="6.10.140.530">
    <property type="match status" value="9"/>
</dbReference>
<dbReference type="Pfam" id="PF03457">
    <property type="entry name" value="HA"/>
    <property type="match status" value="9"/>
</dbReference>
<name>A0A9X2Z807_9MYCO</name>
<dbReference type="InterPro" id="IPR011335">
    <property type="entry name" value="Restrct_endonuc-II-like"/>
</dbReference>
<gene>
    <name evidence="3" type="ORF">H7K45_24960</name>
</gene>
<dbReference type="CDD" id="cd18785">
    <property type="entry name" value="SF2_C"/>
    <property type="match status" value="1"/>
</dbReference>
<dbReference type="InterPro" id="IPR005114">
    <property type="entry name" value="Helicase_assoc"/>
</dbReference>
<feature type="domain" description="Helicase ATP-binding" evidence="1">
    <location>
        <begin position="165"/>
        <end position="353"/>
    </location>
</feature>
<dbReference type="GO" id="GO:0016787">
    <property type="term" value="F:hydrolase activity"/>
    <property type="evidence" value="ECO:0007669"/>
    <property type="project" value="InterPro"/>
</dbReference>
<sequence>MNLDQASNNRRGKQFEHICQWFLTNDPVYAAQLRQVWLWDEWPRRWGIDAGIDLVAEDHDGHLWAIQAKAYDPAYRVTKRDVNKFLAEAGRPIFSFRLLIATTNLIDKIAERTIQGQGTASFLNLSALEAAQVDWPSSPSRLTVAKPVKPKKPRPHQRDAIRDVLKGFQSADRGQLIMACGTGKTLAALFIKEKLDAERTLILLPSLSLLKQTLREWTANKTTGFEFQAVCSDDTVVGDDVALAHASDLGLPVTTDPAEIAGFLRRRSGRRVVFATYQSSPQVAKAFALGRVPKFDLVVADEAHRCAGPVSSDFATVLDVAKIRARRRLFMTATPRYFTGRLVREAMEAEYEIASMDNDEVFGTVFHRLPFGEAIGLKLLSDYQVVIVGVDDATYREWAERGELVVLDGATPRKTDARTLAGQIGLAKAMRKYDLQRVISFHSRVNRARDFARSMPDVIAWMPARQRPKGRLWADYASGNMTAGDREVRLYHLARLEDEERGLLANARCLAEGIDVPTLDGVAFVDPRRSEVDIVQAVGRAIRNSDDKTVGTIVIPVFIDTDEDPEVALDDSAFRPVWDVIKALRSHDEELGEQLDELRRALGRRGARVKLPSKIHVNVPSKVGAEFAAAFDVRLVERTTVSWEFWFGLLEQFVNETGHARVRADDDIDGYRLGAWVANQRTQHAKGVLKPQRRDALEAVPGWTWDPIKDYWVDQWSEQWEEGFRQLLRYVEREGNALVPTSLVTSSGYRLGWWVTWQRQLHGDLELEADRERRLSALPGWTWDTRATQWEEGFTNLVEYVNQYGDARVAVTYNFDGFQLGSWVKVQRREFAKGSLAPDRQTRLEELPGWTWDPFTDQWEDGFKQVANYVASNGDARVPRSHTADGFNLGAWVKKQRGAFGRGLLDADRRRRLEALPGWTWDPFSDQWEEGFRRLSNYVEQRGNARVPKSCIIDGFNLGSWVHVQRQKHSRGNLDAKRQRRLEALSGWKWEALSDKWEDGFRHMLAYVIQYGHARVPRWTETEDGYRLGAWVNTQRNSYKAGTLTVDRQERLLKLPGWTFDSRAGQWDDAYQRLLEYAEETGSADIPRSTKVGGFQLGAWVGNQRVAHTKGALAKEREDLLTALPGWTWNSREGQWDQYYSLLLRYVKTQGNPRVPSSFEMDGRKLGIWVVGQRAKFKLRALDPQRVQRLNEIPGWSWDPFADQWNQGYSILVDYVRYNGDARVPRSYVVDGFALGGWVQKQRSIFNRGGGDPERRRRLDELPGWSWTVA</sequence>
<dbReference type="PROSITE" id="PS51194">
    <property type="entry name" value="HELICASE_CTER"/>
    <property type="match status" value="1"/>
</dbReference>
<evidence type="ECO:0000313" key="3">
    <source>
        <dbReference type="EMBL" id="MCV7423810.1"/>
    </source>
</evidence>
<reference evidence="3" key="1">
    <citation type="submission" date="2020-07" db="EMBL/GenBank/DDBJ databases">
        <authorList>
            <person name="Pettersson B.M.F."/>
            <person name="Behra P.R.K."/>
            <person name="Ramesh M."/>
            <person name="Das S."/>
            <person name="Dasgupta S."/>
            <person name="Kirsebom L.A."/>
        </authorList>
    </citation>
    <scope>NUCLEOTIDE SEQUENCE</scope>
    <source>
        <strain evidence="3">DSM 44838</strain>
    </source>
</reference>
<dbReference type="EMBL" id="JACKVK010000013">
    <property type="protein sequence ID" value="MCV7423810.1"/>
    <property type="molecule type" value="Genomic_DNA"/>
</dbReference>
<protein>
    <submittedName>
        <fullName evidence="3">Helicase associated domain protein</fullName>
    </submittedName>
</protein>